<evidence type="ECO:0008006" key="6">
    <source>
        <dbReference type="Google" id="ProtNLM"/>
    </source>
</evidence>
<evidence type="ECO:0000313" key="5">
    <source>
        <dbReference type="Proteomes" id="UP000069272"/>
    </source>
</evidence>
<accession>A0A8W7K5K0</accession>
<dbReference type="InterPro" id="IPR027417">
    <property type="entry name" value="P-loop_NTPase"/>
</dbReference>
<dbReference type="NCBIfam" id="TIGR00231">
    <property type="entry name" value="small_GTP"/>
    <property type="match status" value="1"/>
</dbReference>
<sequence length="554" mass="61580">MSPTITEIFGITIPAIGARGGNSAGSPAMQSRDHPFNRSTRPLLERRAQPQVVSTKKLLQQQHHHQQQQQHQYGQPKVPVRGYNDFNLISREYESWNSTNSHKGYPYGSPPSPTNESTDRLHRSRQPDFQFSDLDDGYRRAQHHQHTVNQYTVNRNNSDDDDDDDDDYDELVYHHNQLNAGGLKPLGSTNAQQQQQQQLRRRLLDAASPGPLPPAPPQRLFQQHKTPPPPPRRTESPVAPKPLNAADIDGPFVFGVHHPNTFTPAYGTKAATLYGAATTTTISNTTSNTTANGKDSKDMVASSSPDSSQTSSDISCSGKSRRTLVKERKKNSKRTKTEKKEKSKDTAAEKRLSAAKSSSPTVKCVLVGDGAVGKTNLIVSYIQDRFIPQYEPTAFDKYNVDVNVDGRPICVTLCDTAGQDALDTLRQLCYPGTDVILLCFSVVRPESFRSLATKWEPEISKLKSVSVVLVGTQSDLRNDQATIAGLQAQGEKPILVSTAWDFARKIGAKYVETSSHKKEGIKEVFDTAIWDALQSKEFSRRKRPLWKRLCCLTC</sequence>
<feature type="compositionally biased region" description="Low complexity" evidence="3">
    <location>
        <begin position="283"/>
        <end position="292"/>
    </location>
</feature>
<dbReference type="InterPro" id="IPR001806">
    <property type="entry name" value="Small_GTPase"/>
</dbReference>
<dbReference type="Gene3D" id="3.40.50.300">
    <property type="entry name" value="P-loop containing nucleotide triphosphate hydrolases"/>
    <property type="match status" value="1"/>
</dbReference>
<dbReference type="InterPro" id="IPR003578">
    <property type="entry name" value="Small_GTPase_Rho"/>
</dbReference>
<dbReference type="GO" id="GO:0035006">
    <property type="term" value="P:melanization defense response"/>
    <property type="evidence" value="ECO:0007669"/>
    <property type="project" value="UniProtKB-ARBA"/>
</dbReference>
<dbReference type="RefSeq" id="XP_035775765.1">
    <property type="nucleotide sequence ID" value="XM_035919872.1"/>
</dbReference>
<feature type="region of interest" description="Disordered" evidence="3">
    <location>
        <begin position="98"/>
        <end position="123"/>
    </location>
</feature>
<dbReference type="GO" id="GO:0035099">
    <property type="term" value="P:hemocyte migration"/>
    <property type="evidence" value="ECO:0007669"/>
    <property type="project" value="UniProtKB-ARBA"/>
</dbReference>
<feature type="region of interest" description="Disordered" evidence="3">
    <location>
        <begin position="16"/>
        <end position="82"/>
    </location>
</feature>
<dbReference type="GO" id="GO:0001667">
    <property type="term" value="P:ameboidal-type cell migration"/>
    <property type="evidence" value="ECO:0007669"/>
    <property type="project" value="UniProtKB-ARBA"/>
</dbReference>
<proteinExistence type="predicted"/>
<dbReference type="PROSITE" id="PS51421">
    <property type="entry name" value="RAS"/>
    <property type="match status" value="1"/>
</dbReference>
<dbReference type="GeneID" id="118457896"/>
<keyword evidence="5" id="KW-1185">Reference proteome</keyword>
<dbReference type="GO" id="GO:0003006">
    <property type="term" value="P:developmental process involved in reproduction"/>
    <property type="evidence" value="ECO:0007669"/>
    <property type="project" value="UniProtKB-ARBA"/>
</dbReference>
<dbReference type="Pfam" id="PF00071">
    <property type="entry name" value="Ras"/>
    <property type="match status" value="1"/>
</dbReference>
<dbReference type="PROSITE" id="PS51419">
    <property type="entry name" value="RAB"/>
    <property type="match status" value="1"/>
</dbReference>
<feature type="region of interest" description="Disordered" evidence="3">
    <location>
        <begin position="283"/>
        <end position="354"/>
    </location>
</feature>
<dbReference type="PROSITE" id="PS51420">
    <property type="entry name" value="RHO"/>
    <property type="match status" value="1"/>
</dbReference>
<dbReference type="RefSeq" id="XP_035775763.1">
    <property type="nucleotide sequence ID" value="XM_035919870.1"/>
</dbReference>
<dbReference type="GO" id="GO:0007264">
    <property type="term" value="P:small GTPase-mediated signal transduction"/>
    <property type="evidence" value="ECO:0007669"/>
    <property type="project" value="InterPro"/>
</dbReference>
<name>A0A8W7K5K0_ANOAL</name>
<dbReference type="GO" id="GO:0022412">
    <property type="term" value="P:cellular process involved in reproduction in multicellular organism"/>
    <property type="evidence" value="ECO:0007669"/>
    <property type="project" value="UniProtKB-ARBA"/>
</dbReference>
<dbReference type="RefSeq" id="XP_035775766.1">
    <property type="nucleotide sequence ID" value="XM_035919873.1"/>
</dbReference>
<feature type="region of interest" description="Disordered" evidence="3">
    <location>
        <begin position="140"/>
        <end position="244"/>
    </location>
</feature>
<evidence type="ECO:0000256" key="1">
    <source>
        <dbReference type="ARBA" id="ARBA00022741"/>
    </source>
</evidence>
<dbReference type="RefSeq" id="XP_035775764.1">
    <property type="nucleotide sequence ID" value="XM_035919871.1"/>
</dbReference>
<dbReference type="PANTHER" id="PTHR24072">
    <property type="entry name" value="RHO FAMILY GTPASE"/>
    <property type="match status" value="1"/>
</dbReference>
<evidence type="ECO:0000256" key="2">
    <source>
        <dbReference type="ARBA" id="ARBA00023134"/>
    </source>
</evidence>
<dbReference type="FunFam" id="3.40.50.300:FF:001600">
    <property type="entry name" value="RhoU, isoform B"/>
    <property type="match status" value="1"/>
</dbReference>
<organism evidence="4 5">
    <name type="scientific">Anopheles albimanus</name>
    <name type="common">New world malaria mosquito</name>
    <dbReference type="NCBI Taxonomy" id="7167"/>
    <lineage>
        <taxon>Eukaryota</taxon>
        <taxon>Metazoa</taxon>
        <taxon>Ecdysozoa</taxon>
        <taxon>Arthropoda</taxon>
        <taxon>Hexapoda</taxon>
        <taxon>Insecta</taxon>
        <taxon>Pterygota</taxon>
        <taxon>Neoptera</taxon>
        <taxon>Endopterygota</taxon>
        <taxon>Diptera</taxon>
        <taxon>Nematocera</taxon>
        <taxon>Culicoidea</taxon>
        <taxon>Culicidae</taxon>
        <taxon>Anophelinae</taxon>
        <taxon>Anopheles</taxon>
    </lineage>
</organism>
<dbReference type="EnsemblMetazoa" id="AALB016198-RA">
    <property type="protein sequence ID" value="AALB016198-PA"/>
    <property type="gene ID" value="AALB016198"/>
</dbReference>
<dbReference type="RefSeq" id="XP_035775762.1">
    <property type="nucleotide sequence ID" value="XM_035919869.1"/>
</dbReference>
<keyword evidence="2" id="KW-0342">GTP-binding</keyword>
<dbReference type="KEGG" id="aali:118457896"/>
<dbReference type="GO" id="GO:0003924">
    <property type="term" value="F:GTPase activity"/>
    <property type="evidence" value="ECO:0007669"/>
    <property type="project" value="InterPro"/>
</dbReference>
<feature type="compositionally biased region" description="Polar residues" evidence="3">
    <location>
        <begin position="147"/>
        <end position="156"/>
    </location>
</feature>
<dbReference type="AlphaFoldDB" id="A0A8W7K5K0"/>
<dbReference type="SMART" id="SM00175">
    <property type="entry name" value="RAB"/>
    <property type="match status" value="1"/>
</dbReference>
<dbReference type="Proteomes" id="UP000069272">
    <property type="component" value="Chromosome 2R"/>
</dbReference>
<reference evidence="4" key="2">
    <citation type="submission" date="2022-08" db="UniProtKB">
        <authorList>
            <consortium name="EnsemblMetazoa"/>
        </authorList>
    </citation>
    <scope>IDENTIFICATION</scope>
    <source>
        <strain evidence="4">STECLA/ALBI9_A</strain>
    </source>
</reference>
<dbReference type="PRINTS" id="PR00449">
    <property type="entry name" value="RASTRNSFRMNG"/>
</dbReference>
<feature type="compositionally biased region" description="Basic residues" evidence="3">
    <location>
        <begin position="319"/>
        <end position="337"/>
    </location>
</feature>
<feature type="compositionally biased region" description="Low complexity" evidence="3">
    <location>
        <begin position="302"/>
        <end position="317"/>
    </location>
</feature>
<feature type="compositionally biased region" description="Acidic residues" evidence="3">
    <location>
        <begin position="159"/>
        <end position="170"/>
    </location>
</feature>
<feature type="compositionally biased region" description="Basic and acidic residues" evidence="3">
    <location>
        <begin position="338"/>
        <end position="352"/>
    </location>
</feature>
<evidence type="ECO:0000313" key="4">
    <source>
        <dbReference type="EnsemblMetazoa" id="AALB016198-PA"/>
    </source>
</evidence>
<dbReference type="OrthoDB" id="8830751at2759"/>
<protein>
    <recommendedName>
        <fullName evidence="6">Rho-related GTP-binding protein RhoU</fullName>
    </recommendedName>
</protein>
<keyword evidence="1" id="KW-0547">Nucleotide-binding</keyword>
<evidence type="ECO:0000256" key="3">
    <source>
        <dbReference type="SAM" id="MobiDB-lite"/>
    </source>
</evidence>
<dbReference type="SMART" id="SM00174">
    <property type="entry name" value="RHO"/>
    <property type="match status" value="1"/>
</dbReference>
<dbReference type="InterPro" id="IPR005225">
    <property type="entry name" value="Small_GTP-bd"/>
</dbReference>
<dbReference type="SUPFAM" id="SSF52540">
    <property type="entry name" value="P-loop containing nucleoside triphosphate hydrolases"/>
    <property type="match status" value="1"/>
</dbReference>
<dbReference type="SMART" id="SM00173">
    <property type="entry name" value="RAS"/>
    <property type="match status" value="1"/>
</dbReference>
<reference evidence="4 5" key="1">
    <citation type="journal article" date="2017" name="G3 (Bethesda)">
        <title>The Physical Genome Mapping of Anopheles albimanus Corrected Scaffold Misassemblies and Identified Interarm Rearrangements in Genus Anopheles.</title>
        <authorList>
            <person name="Artemov G.N."/>
            <person name="Peery A.N."/>
            <person name="Jiang X."/>
            <person name="Tu Z."/>
            <person name="Stegniy V.N."/>
            <person name="Sharakhova M.V."/>
            <person name="Sharakhov I.V."/>
        </authorList>
    </citation>
    <scope>NUCLEOTIDE SEQUENCE [LARGE SCALE GENOMIC DNA]</scope>
    <source>
        <strain evidence="4 5">ALBI9_A</strain>
    </source>
</reference>
<dbReference type="GO" id="GO:0005525">
    <property type="term" value="F:GTP binding"/>
    <property type="evidence" value="ECO:0007669"/>
    <property type="project" value="UniProtKB-KW"/>
</dbReference>